<accession>A0A848GN04</accession>
<reference evidence="1 2" key="1">
    <citation type="submission" date="2020-04" db="EMBL/GenBank/DDBJ databases">
        <title>Chitinophaga sp. G-6-1-13 sp. nov., isolated from soil.</title>
        <authorList>
            <person name="Dahal R.H."/>
            <person name="Chaudhary D.K."/>
        </authorList>
    </citation>
    <scope>NUCLEOTIDE SEQUENCE [LARGE SCALE GENOMIC DNA]</scope>
    <source>
        <strain evidence="1 2">G-6-1-13</strain>
    </source>
</reference>
<dbReference type="RefSeq" id="WP_169225194.1">
    <property type="nucleotide sequence ID" value="NZ_JABBGC010000001.1"/>
</dbReference>
<dbReference type="Proteomes" id="UP000583266">
    <property type="component" value="Unassembled WGS sequence"/>
</dbReference>
<evidence type="ECO:0000313" key="2">
    <source>
        <dbReference type="Proteomes" id="UP000583266"/>
    </source>
</evidence>
<protein>
    <recommendedName>
        <fullName evidence="3">Photosynthesis system II assembly factor Ycf48/Hcf136-like domain-containing protein</fullName>
    </recommendedName>
</protein>
<proteinExistence type="predicted"/>
<comment type="caution">
    <text evidence="1">The sequence shown here is derived from an EMBL/GenBank/DDBJ whole genome shotgun (WGS) entry which is preliminary data.</text>
</comment>
<dbReference type="SUPFAM" id="SSF69322">
    <property type="entry name" value="Tricorn protease domain 2"/>
    <property type="match status" value="1"/>
</dbReference>
<dbReference type="SUPFAM" id="SSF110296">
    <property type="entry name" value="Oligoxyloglucan reducing end-specific cellobiohydrolase"/>
    <property type="match status" value="1"/>
</dbReference>
<evidence type="ECO:0000313" key="1">
    <source>
        <dbReference type="EMBL" id="NML38173.1"/>
    </source>
</evidence>
<sequence length="543" mass="61638">MYFGQDGWIDAAVSLSNGEAWMTVAGKGIAHTADFGKTWEISPVADLKQRYTKMFCNNKQEGIMGAGWNSLAYSSNNGKSWKLLATPLDQKKYNKTIPDKRPEFDAVAIFKNYFLVKQEGLVFISEKDSLAWRHIRNIEHFYVDPEHDELYLRLKDKSIVHVDERLDTVAVGKVTDEPFSGTCINRKLYLLAGNNLLCISGDKSMKQFPILSAGVTKEEPSVFGTSPDGKYYYGISGDVIYKKKLEKDKWVPVLKLRLQPDLNTLTFNPQKNEIAFGANNDSIYHADIDNGKMRVNRSGQYLSLFQQHPVSRIIVSLGSQGCFHGYSDNLEYERNGNEFVLMDNNSKGTDHTKKINSSVEVIQAADVDQLVKAVCNDNKRMPGIVDFGFTQKEYEQCKKDIQAFSVDRKIKNGPGKPSFYIGENNVDFNKLILLVDSVQTLDSAAIGKILLNSDPFISTTTNWMSIMLVNDNEEVLQIQYSYSGYPNAMRLPCALVFNEERLPAFTPEITRFLDKNCPPLMKDRNRMPLLYDMVKYLYSLKME</sequence>
<evidence type="ECO:0008006" key="3">
    <source>
        <dbReference type="Google" id="ProtNLM"/>
    </source>
</evidence>
<dbReference type="AlphaFoldDB" id="A0A848GN04"/>
<keyword evidence="2" id="KW-1185">Reference proteome</keyword>
<organism evidence="1 2">
    <name type="scientific">Chitinophaga fulva</name>
    <dbReference type="NCBI Taxonomy" id="2728842"/>
    <lineage>
        <taxon>Bacteria</taxon>
        <taxon>Pseudomonadati</taxon>
        <taxon>Bacteroidota</taxon>
        <taxon>Chitinophagia</taxon>
        <taxon>Chitinophagales</taxon>
        <taxon>Chitinophagaceae</taxon>
        <taxon>Chitinophaga</taxon>
    </lineage>
</organism>
<dbReference type="EMBL" id="JABBGC010000001">
    <property type="protein sequence ID" value="NML38173.1"/>
    <property type="molecule type" value="Genomic_DNA"/>
</dbReference>
<name>A0A848GN04_9BACT</name>
<gene>
    <name evidence="1" type="ORF">HHL17_13285</name>
</gene>